<accession>A0ABR2SSR1</accession>
<dbReference type="EMBL" id="JBBPBN010000012">
    <property type="protein sequence ID" value="KAK9028041.1"/>
    <property type="molecule type" value="Genomic_DNA"/>
</dbReference>
<dbReference type="Proteomes" id="UP001396334">
    <property type="component" value="Unassembled WGS sequence"/>
</dbReference>
<keyword evidence="2" id="KW-1185">Reference proteome</keyword>
<organism evidence="1 2">
    <name type="scientific">Hibiscus sabdariffa</name>
    <name type="common">roselle</name>
    <dbReference type="NCBI Taxonomy" id="183260"/>
    <lineage>
        <taxon>Eukaryota</taxon>
        <taxon>Viridiplantae</taxon>
        <taxon>Streptophyta</taxon>
        <taxon>Embryophyta</taxon>
        <taxon>Tracheophyta</taxon>
        <taxon>Spermatophyta</taxon>
        <taxon>Magnoliopsida</taxon>
        <taxon>eudicotyledons</taxon>
        <taxon>Gunneridae</taxon>
        <taxon>Pentapetalae</taxon>
        <taxon>rosids</taxon>
        <taxon>malvids</taxon>
        <taxon>Malvales</taxon>
        <taxon>Malvaceae</taxon>
        <taxon>Malvoideae</taxon>
        <taxon>Hibiscus</taxon>
    </lineage>
</organism>
<protein>
    <submittedName>
        <fullName evidence="1">Uncharacterized protein</fullName>
    </submittedName>
</protein>
<proteinExistence type="predicted"/>
<reference evidence="1 2" key="1">
    <citation type="journal article" date="2024" name="G3 (Bethesda)">
        <title>Genome assembly of Hibiscus sabdariffa L. provides insights into metabolisms of medicinal natural products.</title>
        <authorList>
            <person name="Kim T."/>
        </authorList>
    </citation>
    <scope>NUCLEOTIDE SEQUENCE [LARGE SCALE GENOMIC DNA]</scope>
    <source>
        <strain evidence="1">TK-2024</strain>
        <tissue evidence="1">Old leaves</tissue>
    </source>
</reference>
<evidence type="ECO:0000313" key="1">
    <source>
        <dbReference type="EMBL" id="KAK9028041.1"/>
    </source>
</evidence>
<comment type="caution">
    <text evidence="1">The sequence shown here is derived from an EMBL/GenBank/DDBJ whole genome shotgun (WGS) entry which is preliminary data.</text>
</comment>
<sequence>MSSYPGAFYESPCCKDIVRTSIQHCLSHLYSPWKVLAQGAKAQEKTPQKTDIVSFMEDSESIGLQIAEDVFKKWMDRLVEDACQTLDTIHSGLHLP</sequence>
<gene>
    <name evidence="1" type="ORF">V6N11_067856</name>
</gene>
<name>A0ABR2SSR1_9ROSI</name>
<evidence type="ECO:0000313" key="2">
    <source>
        <dbReference type="Proteomes" id="UP001396334"/>
    </source>
</evidence>